<keyword evidence="2" id="KW-0812">Transmembrane</keyword>
<protein>
    <submittedName>
        <fullName evidence="3">Uncharacterized protein</fullName>
    </submittedName>
</protein>
<feature type="region of interest" description="Disordered" evidence="1">
    <location>
        <begin position="152"/>
        <end position="192"/>
    </location>
</feature>
<dbReference type="OMA" id="RLPWEWY"/>
<evidence type="ECO:0000256" key="1">
    <source>
        <dbReference type="SAM" id="MobiDB-lite"/>
    </source>
</evidence>
<feature type="transmembrane region" description="Helical" evidence="2">
    <location>
        <begin position="109"/>
        <end position="127"/>
    </location>
</feature>
<dbReference type="OrthoDB" id="5422510at2759"/>
<comment type="caution">
    <text evidence="3">The sequence shown here is derived from an EMBL/GenBank/DDBJ whole genome shotgun (WGS) entry which is preliminary data.</text>
</comment>
<evidence type="ECO:0000313" key="3">
    <source>
        <dbReference type="EMBL" id="KAI1520967.1"/>
    </source>
</evidence>
<dbReference type="Proteomes" id="UP000249757">
    <property type="component" value="Unassembled WGS sequence"/>
</dbReference>
<feature type="compositionally biased region" description="Acidic residues" evidence="1">
    <location>
        <begin position="152"/>
        <end position="168"/>
    </location>
</feature>
<keyword evidence="2" id="KW-0472">Membrane</keyword>
<keyword evidence="4" id="KW-1185">Reference proteome</keyword>
<organism evidence="3 4">
    <name type="scientific">Pyrenophora tritici-repentis</name>
    <dbReference type="NCBI Taxonomy" id="45151"/>
    <lineage>
        <taxon>Eukaryota</taxon>
        <taxon>Fungi</taxon>
        <taxon>Dikarya</taxon>
        <taxon>Ascomycota</taxon>
        <taxon>Pezizomycotina</taxon>
        <taxon>Dothideomycetes</taxon>
        <taxon>Pleosporomycetidae</taxon>
        <taxon>Pleosporales</taxon>
        <taxon>Pleosporineae</taxon>
        <taxon>Pleosporaceae</taxon>
        <taxon>Pyrenophora</taxon>
    </lineage>
</organism>
<feature type="compositionally biased region" description="Polar residues" evidence="1">
    <location>
        <begin position="445"/>
        <end position="457"/>
    </location>
</feature>
<evidence type="ECO:0000256" key="2">
    <source>
        <dbReference type="SAM" id="Phobius"/>
    </source>
</evidence>
<reference evidence="4" key="1">
    <citation type="journal article" date="2022" name="Microb. Genom.">
        <title>A global pangenome for the wheat fungal pathogen Pyrenophora tritici-repentis and prediction of effector protein structural homology.</title>
        <authorList>
            <person name="Moolhuijzen P.M."/>
            <person name="See P.T."/>
            <person name="Shi G."/>
            <person name="Powell H.R."/>
            <person name="Cockram J."/>
            <person name="Jorgensen L.N."/>
            <person name="Benslimane H."/>
            <person name="Strelkov S.E."/>
            <person name="Turner J."/>
            <person name="Liu Z."/>
            <person name="Moffat C.S."/>
        </authorList>
    </citation>
    <scope>NUCLEOTIDE SEQUENCE [LARGE SCALE GENOMIC DNA]</scope>
</reference>
<sequence length="457" mass="51156">MEAAPAEGHAPLHPQLRQRMLNRAATVAESALPSTSPTAMPRRRSSVVSNLSDTRYSLGSSTDNLLRAGKNDMDRHALLDEPSRWIALPVFAAVVPAIIGLTVENGAAIATDIFILVLAGWFLHWSVRVPWDWYHDAQQRLYVNDQMEDTYEEDTIHEEDGEDDEDLSETQVDVSSEPRSANDVSTTSTAQREARDALKRTELFAFAGCFLGPLLGALLMHTIRGQLMRAEGIVSDANLSIFLLCAEIPPMNRLIKMRTQRILHLQRIFREAPREPIRTLDAQQLSHRLSELEGRLQGVQTPNSNNNNNNTHEADFEKITAEVRQTTQIQLDGLTRAVRRYEKRHMVQSLQIEARFQDLESRLKDALALAAAAARTGQRPGLVSKTLSWIVRTVNHTLQMGWDIVMYPFRTTAVAFGVAKSLFVRDERQGRRRGKGVQQGGGYTALSSSRMQGKSAK</sequence>
<feature type="compositionally biased region" description="Polar residues" evidence="1">
    <location>
        <begin position="170"/>
        <end position="191"/>
    </location>
</feature>
<accession>A0A922NR33</accession>
<dbReference type="PANTHER" id="PTHR42032:SF1">
    <property type="entry name" value="YALI0E30679P"/>
    <property type="match status" value="1"/>
</dbReference>
<dbReference type="AlphaFoldDB" id="A0A922NR33"/>
<keyword evidence="2" id="KW-1133">Transmembrane helix</keyword>
<proteinExistence type="predicted"/>
<name>A0A922NR33_9PLEO</name>
<feature type="transmembrane region" description="Helical" evidence="2">
    <location>
        <begin position="203"/>
        <end position="223"/>
    </location>
</feature>
<evidence type="ECO:0000313" key="4">
    <source>
        <dbReference type="Proteomes" id="UP000249757"/>
    </source>
</evidence>
<feature type="region of interest" description="Disordered" evidence="1">
    <location>
        <begin position="429"/>
        <end position="457"/>
    </location>
</feature>
<feature type="transmembrane region" description="Helical" evidence="2">
    <location>
        <begin position="85"/>
        <end position="103"/>
    </location>
</feature>
<dbReference type="PANTHER" id="PTHR42032">
    <property type="entry name" value="YALI0E30679P"/>
    <property type="match status" value="1"/>
</dbReference>
<gene>
    <name evidence="3" type="ORF">Ptr86124_001335</name>
</gene>
<dbReference type="EMBL" id="NRDI02000001">
    <property type="protein sequence ID" value="KAI1520967.1"/>
    <property type="molecule type" value="Genomic_DNA"/>
</dbReference>